<dbReference type="Pfam" id="PF00293">
    <property type="entry name" value="NUDIX"/>
    <property type="match status" value="1"/>
</dbReference>
<protein>
    <submittedName>
        <fullName evidence="4">NUDIX hydrolase domain-like protein</fullName>
    </submittedName>
</protein>
<dbReference type="InterPro" id="IPR020084">
    <property type="entry name" value="NUDIX_hydrolase_CS"/>
</dbReference>
<dbReference type="AlphaFoldDB" id="A0A5N7CJI3"/>
<feature type="domain" description="Nudix hydrolase" evidence="3">
    <location>
        <begin position="28"/>
        <end position="164"/>
    </location>
</feature>
<dbReference type="GO" id="GO:0005829">
    <property type="term" value="C:cytosol"/>
    <property type="evidence" value="ECO:0007669"/>
    <property type="project" value="TreeGrafter"/>
</dbReference>
<dbReference type="FunFam" id="3.90.79.10:FF:000060">
    <property type="entry name" value="Nudix hydrolase 1"/>
    <property type="match status" value="1"/>
</dbReference>
<gene>
    <name evidence="4" type="ORF">BDV23DRAFT_179760</name>
</gene>
<dbReference type="EMBL" id="ML735224">
    <property type="protein sequence ID" value="KAE8394275.1"/>
    <property type="molecule type" value="Genomic_DNA"/>
</dbReference>
<name>A0A5N7CJI3_PETAA</name>
<dbReference type="GO" id="GO:0006203">
    <property type="term" value="P:dGTP catabolic process"/>
    <property type="evidence" value="ECO:0007669"/>
    <property type="project" value="TreeGrafter"/>
</dbReference>
<dbReference type="Proteomes" id="UP000326877">
    <property type="component" value="Unassembled WGS sequence"/>
</dbReference>
<dbReference type="PROSITE" id="PS51462">
    <property type="entry name" value="NUDIX"/>
    <property type="match status" value="1"/>
</dbReference>
<evidence type="ECO:0000313" key="4">
    <source>
        <dbReference type="EMBL" id="KAE8394275.1"/>
    </source>
</evidence>
<reference evidence="4" key="1">
    <citation type="submission" date="2019-04" db="EMBL/GenBank/DDBJ databases">
        <title>Friends and foes A comparative genomics studyof 23 Aspergillus species from section Flavi.</title>
        <authorList>
            <consortium name="DOE Joint Genome Institute"/>
            <person name="Kjaerbolling I."/>
            <person name="Vesth T."/>
            <person name="Frisvad J.C."/>
            <person name="Nybo J.L."/>
            <person name="Theobald S."/>
            <person name="Kildgaard S."/>
            <person name="Isbrandt T."/>
            <person name="Kuo A."/>
            <person name="Sato A."/>
            <person name="Lyhne E.K."/>
            <person name="Kogle M.E."/>
            <person name="Wiebenga A."/>
            <person name="Kun R.S."/>
            <person name="Lubbers R.J."/>
            <person name="Makela M.R."/>
            <person name="Barry K."/>
            <person name="Chovatia M."/>
            <person name="Clum A."/>
            <person name="Daum C."/>
            <person name="Haridas S."/>
            <person name="He G."/>
            <person name="LaButti K."/>
            <person name="Lipzen A."/>
            <person name="Mondo S."/>
            <person name="Riley R."/>
            <person name="Salamov A."/>
            <person name="Simmons B.A."/>
            <person name="Magnuson J.K."/>
            <person name="Henrissat B."/>
            <person name="Mortensen U.H."/>
            <person name="Larsen T.O."/>
            <person name="Devries R.P."/>
            <person name="Grigoriev I.V."/>
            <person name="Machida M."/>
            <person name="Baker S.E."/>
            <person name="Andersen M.R."/>
        </authorList>
    </citation>
    <scope>NUCLEOTIDE SEQUENCE [LARGE SCALE GENOMIC DNA]</scope>
    <source>
        <strain evidence="4">IBT 14317</strain>
    </source>
</reference>
<dbReference type="InterPro" id="IPR015797">
    <property type="entry name" value="NUDIX_hydrolase-like_dom_sf"/>
</dbReference>
<dbReference type="PANTHER" id="PTHR16099">
    <property type="entry name" value="8-OXO-DGTP DIPHOSPHATES NUDT15"/>
    <property type="match status" value="1"/>
</dbReference>
<dbReference type="PROSITE" id="PS00893">
    <property type="entry name" value="NUDIX_BOX"/>
    <property type="match status" value="1"/>
</dbReference>
<evidence type="ECO:0000256" key="1">
    <source>
        <dbReference type="ARBA" id="ARBA00022801"/>
    </source>
</evidence>
<dbReference type="InterPro" id="IPR000086">
    <property type="entry name" value="NUDIX_hydrolase_dom"/>
</dbReference>
<dbReference type="CDD" id="cd04678">
    <property type="entry name" value="NUDIX_MTH2_Nudt15"/>
    <property type="match status" value="1"/>
</dbReference>
<evidence type="ECO:0000259" key="3">
    <source>
        <dbReference type="PROSITE" id="PS51462"/>
    </source>
</evidence>
<dbReference type="OrthoDB" id="447842at2759"/>
<organism evidence="4">
    <name type="scientific">Petromyces alliaceus</name>
    <name type="common">Aspergillus alliaceus</name>
    <dbReference type="NCBI Taxonomy" id="209559"/>
    <lineage>
        <taxon>Eukaryota</taxon>
        <taxon>Fungi</taxon>
        <taxon>Dikarya</taxon>
        <taxon>Ascomycota</taxon>
        <taxon>Pezizomycotina</taxon>
        <taxon>Eurotiomycetes</taxon>
        <taxon>Eurotiomycetidae</taxon>
        <taxon>Eurotiales</taxon>
        <taxon>Aspergillaceae</taxon>
        <taxon>Aspergillus</taxon>
        <taxon>Aspergillus subgen. Circumdati</taxon>
    </lineage>
</organism>
<evidence type="ECO:0000256" key="2">
    <source>
        <dbReference type="RuleBase" id="RU003476"/>
    </source>
</evidence>
<dbReference type="GO" id="GO:0035539">
    <property type="term" value="F:8-oxo-7,8-dihydrodeoxyguanosine triphosphate pyrophosphatase activity"/>
    <property type="evidence" value="ECO:0007669"/>
    <property type="project" value="TreeGrafter"/>
</dbReference>
<dbReference type="Gene3D" id="3.90.79.10">
    <property type="entry name" value="Nucleoside Triphosphate Pyrophosphohydrolase"/>
    <property type="match status" value="1"/>
</dbReference>
<comment type="similarity">
    <text evidence="2">Belongs to the Nudix hydrolase family.</text>
</comment>
<accession>A0A5N7CJI3</accession>
<sequence length="200" mass="23155">MSENTLPEKALAENAKPKDEKFKGRFGVVRTGVNVLLFDEKGRFVMGIRKGSHGANTWGLPGGHIDLRESFEDCAIRELDEETGLAIVNIKFLTVTNDVFEEAGKHYTTNFLVAQAKYKYPSAVVLEPKKCERWEWFTWKEVKKYYEAGQPSNNDKYTKFDGKKLFLPTENLFKTRPDVRPWEKLQPLWPTEKKMESETK</sequence>
<keyword evidence="1 2" id="KW-0378">Hydrolase</keyword>
<dbReference type="InterPro" id="IPR020476">
    <property type="entry name" value="Nudix_hydrolase"/>
</dbReference>
<dbReference type="SUPFAM" id="SSF55811">
    <property type="entry name" value="Nudix"/>
    <property type="match status" value="1"/>
</dbReference>
<dbReference type="PRINTS" id="PR00502">
    <property type="entry name" value="NUDIXFAMILY"/>
</dbReference>
<dbReference type="PANTHER" id="PTHR16099:SF5">
    <property type="entry name" value="NUCLEOTIDE TRIPHOSPHATE DIPHOSPHATASE NUDT15"/>
    <property type="match status" value="1"/>
</dbReference>
<proteinExistence type="inferred from homology"/>